<evidence type="ECO:0000256" key="6">
    <source>
        <dbReference type="ARBA" id="ARBA00023274"/>
    </source>
</evidence>
<keyword evidence="4 8" id="KW-0694">RNA-binding</keyword>
<evidence type="ECO:0000256" key="8">
    <source>
        <dbReference type="HAMAP-Rule" id="MF_00500"/>
    </source>
</evidence>
<keyword evidence="3 8" id="KW-0699">rRNA-binding</keyword>
<dbReference type="PANTHER" id="PTHR33398">
    <property type="entry name" value="30S RIBOSOMAL PROTEIN S20"/>
    <property type="match status" value="1"/>
</dbReference>
<dbReference type="InterPro" id="IPR036510">
    <property type="entry name" value="Ribosomal_bS20_sf"/>
</dbReference>
<evidence type="ECO:0000256" key="3">
    <source>
        <dbReference type="ARBA" id="ARBA00022730"/>
    </source>
</evidence>
<keyword evidence="5 8" id="KW-0689">Ribosomal protein</keyword>
<comment type="caution">
    <text evidence="10">The sequence shown here is derived from an EMBL/GenBank/DDBJ whole genome shotgun (WGS) entry which is preliminary data.</text>
</comment>
<dbReference type="PANTHER" id="PTHR33398:SF1">
    <property type="entry name" value="SMALL RIBOSOMAL SUBUNIT PROTEIN BS20C"/>
    <property type="match status" value="1"/>
</dbReference>
<evidence type="ECO:0000313" key="11">
    <source>
        <dbReference type="Proteomes" id="UP000319619"/>
    </source>
</evidence>
<feature type="region of interest" description="Disordered" evidence="9">
    <location>
        <begin position="1"/>
        <end position="22"/>
    </location>
</feature>
<dbReference type="Proteomes" id="UP000319619">
    <property type="component" value="Unassembled WGS sequence"/>
</dbReference>
<evidence type="ECO:0000256" key="1">
    <source>
        <dbReference type="ARBA" id="ARBA00003134"/>
    </source>
</evidence>
<dbReference type="GO" id="GO:0015935">
    <property type="term" value="C:small ribosomal subunit"/>
    <property type="evidence" value="ECO:0007669"/>
    <property type="project" value="TreeGrafter"/>
</dbReference>
<feature type="region of interest" description="Disordered" evidence="9">
    <location>
        <begin position="68"/>
        <end position="98"/>
    </location>
</feature>
<organism evidence="10 11">
    <name type="scientific">candidate division LCP-89 bacterium B3_LCP</name>
    <dbReference type="NCBI Taxonomy" id="2012998"/>
    <lineage>
        <taxon>Bacteria</taxon>
        <taxon>Pseudomonadati</taxon>
        <taxon>Bacteria division LCP-89</taxon>
    </lineage>
</organism>
<dbReference type="AlphaFoldDB" id="A0A532UZB9"/>
<evidence type="ECO:0000256" key="5">
    <source>
        <dbReference type="ARBA" id="ARBA00022980"/>
    </source>
</evidence>
<evidence type="ECO:0000256" key="2">
    <source>
        <dbReference type="ARBA" id="ARBA00007634"/>
    </source>
</evidence>
<protein>
    <recommendedName>
        <fullName evidence="7 8">Small ribosomal subunit protein bS20</fullName>
    </recommendedName>
</protein>
<gene>
    <name evidence="8 10" type="primary">rpsT</name>
    <name evidence="10" type="ORF">CEE37_08215</name>
</gene>
<dbReference type="Gene3D" id="1.20.58.110">
    <property type="entry name" value="Ribosomal protein S20"/>
    <property type="match status" value="1"/>
</dbReference>
<dbReference type="Pfam" id="PF01649">
    <property type="entry name" value="Ribosomal_S20p"/>
    <property type="match status" value="1"/>
</dbReference>
<name>A0A532UZB9_UNCL8</name>
<feature type="compositionally biased region" description="Polar residues" evidence="9">
    <location>
        <begin position="82"/>
        <end position="91"/>
    </location>
</feature>
<dbReference type="InterPro" id="IPR002583">
    <property type="entry name" value="Ribosomal_bS20"/>
</dbReference>
<evidence type="ECO:0000256" key="9">
    <source>
        <dbReference type="SAM" id="MobiDB-lite"/>
    </source>
</evidence>
<dbReference type="GO" id="GO:0005829">
    <property type="term" value="C:cytosol"/>
    <property type="evidence" value="ECO:0007669"/>
    <property type="project" value="TreeGrafter"/>
</dbReference>
<dbReference type="GO" id="GO:0003735">
    <property type="term" value="F:structural constituent of ribosome"/>
    <property type="evidence" value="ECO:0007669"/>
    <property type="project" value="InterPro"/>
</dbReference>
<evidence type="ECO:0000256" key="4">
    <source>
        <dbReference type="ARBA" id="ARBA00022884"/>
    </source>
</evidence>
<dbReference type="GO" id="GO:0070181">
    <property type="term" value="F:small ribosomal subunit rRNA binding"/>
    <property type="evidence" value="ECO:0007669"/>
    <property type="project" value="TreeGrafter"/>
</dbReference>
<dbReference type="HAMAP" id="MF_00500">
    <property type="entry name" value="Ribosomal_bS20"/>
    <property type="match status" value="1"/>
</dbReference>
<comment type="function">
    <text evidence="1 8">Binds directly to 16S ribosomal RNA.</text>
</comment>
<comment type="similarity">
    <text evidence="2 8">Belongs to the bacterial ribosomal protein bS20 family.</text>
</comment>
<dbReference type="EMBL" id="NJBN01000005">
    <property type="protein sequence ID" value="TKJ40301.1"/>
    <property type="molecule type" value="Genomic_DNA"/>
</dbReference>
<reference evidence="10 11" key="1">
    <citation type="submission" date="2017-06" db="EMBL/GenBank/DDBJ databases">
        <title>Novel microbial phyla capable of carbon fixation and sulfur reduction in deep-sea sediments.</title>
        <authorList>
            <person name="Huang J."/>
            <person name="Baker B."/>
            <person name="Wang Y."/>
        </authorList>
    </citation>
    <scope>NUCLEOTIDE SEQUENCE [LARGE SCALE GENOMIC DNA]</scope>
    <source>
        <strain evidence="10">B3_LCP</strain>
    </source>
</reference>
<dbReference type="GO" id="GO:0006412">
    <property type="term" value="P:translation"/>
    <property type="evidence" value="ECO:0007669"/>
    <property type="project" value="UniProtKB-UniRule"/>
</dbReference>
<dbReference type="SUPFAM" id="SSF46992">
    <property type="entry name" value="Ribosomal protein S20"/>
    <property type="match status" value="1"/>
</dbReference>
<feature type="compositionally biased region" description="Basic residues" evidence="9">
    <location>
        <begin position="1"/>
        <end position="12"/>
    </location>
</feature>
<keyword evidence="6 8" id="KW-0687">Ribonucleoprotein</keyword>
<sequence>MPQHKSCKKRVKTSAISRESNRTYRSQVKTLVRQIKEAKDPESTQASLRQAISHLDRLAQKGIVHKNKAANQKSKLSKLANKMTQVSNHSRVLTDEGV</sequence>
<evidence type="ECO:0000256" key="7">
    <source>
        <dbReference type="ARBA" id="ARBA00035136"/>
    </source>
</evidence>
<dbReference type="NCBIfam" id="TIGR00029">
    <property type="entry name" value="S20"/>
    <property type="match status" value="1"/>
</dbReference>
<accession>A0A532UZB9</accession>
<proteinExistence type="inferred from homology"/>
<evidence type="ECO:0000313" key="10">
    <source>
        <dbReference type="EMBL" id="TKJ40301.1"/>
    </source>
</evidence>